<sequence length="151" mass="16940">MTDHPLVPADFAVPRTLVAEGFRLEPLGEQHNESDHAAWTSSIEYIRADAGFTGGWPPAGGMTPEQNLADLRRHAADFEQRRGFTYTVLEPDADVVVGCVYIYPDRADPSVTKVCSWVRADRAELDAVLRRTVSAWLAESWPLREVRYSPR</sequence>
<evidence type="ECO:0000313" key="1">
    <source>
        <dbReference type="EMBL" id="MFC5884404.1"/>
    </source>
</evidence>
<dbReference type="EMBL" id="JBHSOD010000004">
    <property type="protein sequence ID" value="MFC5884404.1"/>
    <property type="molecule type" value="Genomic_DNA"/>
</dbReference>
<evidence type="ECO:0000313" key="2">
    <source>
        <dbReference type="Proteomes" id="UP001596067"/>
    </source>
</evidence>
<dbReference type="RefSeq" id="WP_313762686.1">
    <property type="nucleotide sequence ID" value="NZ_BAAAVH010000110.1"/>
</dbReference>
<gene>
    <name evidence="1" type="ORF">ACFP0N_05305</name>
</gene>
<protein>
    <submittedName>
        <fullName evidence="1">N-acetyltransferase</fullName>
    </submittedName>
</protein>
<dbReference type="Proteomes" id="UP001596067">
    <property type="component" value="Unassembled WGS sequence"/>
</dbReference>
<organism evidence="1 2">
    <name type="scientific">Kitasatospora aburaviensis</name>
    <dbReference type="NCBI Taxonomy" id="67265"/>
    <lineage>
        <taxon>Bacteria</taxon>
        <taxon>Bacillati</taxon>
        <taxon>Actinomycetota</taxon>
        <taxon>Actinomycetes</taxon>
        <taxon>Kitasatosporales</taxon>
        <taxon>Streptomycetaceae</taxon>
        <taxon>Kitasatospora</taxon>
    </lineage>
</organism>
<comment type="caution">
    <text evidence="1">The sequence shown here is derived from an EMBL/GenBank/DDBJ whole genome shotgun (WGS) entry which is preliminary data.</text>
</comment>
<keyword evidence="2" id="KW-1185">Reference proteome</keyword>
<accession>A0ABW1ETW6</accession>
<name>A0ABW1ETW6_9ACTN</name>
<proteinExistence type="predicted"/>
<reference evidence="2" key="1">
    <citation type="journal article" date="2019" name="Int. J. Syst. Evol. Microbiol.">
        <title>The Global Catalogue of Microorganisms (GCM) 10K type strain sequencing project: providing services to taxonomists for standard genome sequencing and annotation.</title>
        <authorList>
            <consortium name="The Broad Institute Genomics Platform"/>
            <consortium name="The Broad Institute Genome Sequencing Center for Infectious Disease"/>
            <person name="Wu L."/>
            <person name="Ma J."/>
        </authorList>
    </citation>
    <scope>NUCLEOTIDE SEQUENCE [LARGE SCALE GENOMIC DNA]</scope>
    <source>
        <strain evidence="2">CGMCC 4.1469</strain>
    </source>
</reference>